<evidence type="ECO:0000256" key="2">
    <source>
        <dbReference type="ARBA" id="ARBA00022771"/>
    </source>
</evidence>
<dbReference type="Gene3D" id="4.10.1060.10">
    <property type="entry name" value="Zinc finger, RanBP2-type"/>
    <property type="match status" value="1"/>
</dbReference>
<feature type="region of interest" description="Disordered" evidence="5">
    <location>
        <begin position="108"/>
        <end position="149"/>
    </location>
</feature>
<evidence type="ECO:0000313" key="8">
    <source>
        <dbReference type="EMBL" id="EPY17720.1"/>
    </source>
</evidence>
<protein>
    <recommendedName>
        <fullName evidence="10">CCHC-type domain-containing protein</fullName>
    </recommendedName>
</protein>
<keyword evidence="3" id="KW-0862">Zinc</keyword>
<proteinExistence type="predicted"/>
<keyword evidence="1" id="KW-0479">Metal-binding</keyword>
<feature type="compositionally biased region" description="Low complexity" evidence="5">
    <location>
        <begin position="123"/>
        <end position="149"/>
    </location>
</feature>
<sequence>MDAQKGCCQCGQRGHRVADCTRHKYHCRECGGVHDTKDCVYNHKAEEWHEFLDPLSRHVFYVNYADPKEVQWNPPSHEIDIVLWYCPSCQLMIPAEYNECLKCHAPRPVSREDGDTSSDEDSSSFSDESSSSGSDSASDSDTSSSSGRD</sequence>
<evidence type="ECO:0000256" key="4">
    <source>
        <dbReference type="PROSITE-ProRule" id="PRU00322"/>
    </source>
</evidence>
<dbReference type="GO" id="GO:0003676">
    <property type="term" value="F:nucleic acid binding"/>
    <property type="evidence" value="ECO:0007669"/>
    <property type="project" value="InterPro"/>
</dbReference>
<organism evidence="8 9">
    <name type="scientific">Strigomonas culicis</name>
    <dbReference type="NCBI Taxonomy" id="28005"/>
    <lineage>
        <taxon>Eukaryota</taxon>
        <taxon>Discoba</taxon>
        <taxon>Euglenozoa</taxon>
        <taxon>Kinetoplastea</taxon>
        <taxon>Metakinetoplastina</taxon>
        <taxon>Trypanosomatida</taxon>
        <taxon>Trypanosomatidae</taxon>
        <taxon>Strigomonadinae</taxon>
        <taxon>Strigomonas</taxon>
    </lineage>
</organism>
<evidence type="ECO:0000256" key="3">
    <source>
        <dbReference type="ARBA" id="ARBA00022833"/>
    </source>
</evidence>
<feature type="domain" description="CCHC-type" evidence="6">
    <location>
        <begin position="7"/>
        <end position="22"/>
    </location>
</feature>
<dbReference type="PROSITE" id="PS50158">
    <property type="entry name" value="ZF_CCHC"/>
    <property type="match status" value="1"/>
</dbReference>
<evidence type="ECO:0000259" key="7">
    <source>
        <dbReference type="PROSITE" id="PS50199"/>
    </source>
</evidence>
<name>S9V4C9_9TRYP</name>
<dbReference type="Proteomes" id="UP000015354">
    <property type="component" value="Unassembled WGS sequence"/>
</dbReference>
<dbReference type="AlphaFoldDB" id="S9V4C9"/>
<evidence type="ECO:0000313" key="9">
    <source>
        <dbReference type="Proteomes" id="UP000015354"/>
    </source>
</evidence>
<gene>
    <name evidence="8" type="ORF">STCU_10452</name>
</gene>
<reference evidence="8 9" key="1">
    <citation type="journal article" date="2013" name="PLoS ONE">
        <title>Predicting the Proteins of Angomonas deanei, Strigomonas culicis and Their Respective Endosymbionts Reveals New Aspects of the Trypanosomatidae Family.</title>
        <authorList>
            <person name="Motta M.C."/>
            <person name="Martins A.C."/>
            <person name="de Souza S.S."/>
            <person name="Catta-Preta C.M."/>
            <person name="Silva R."/>
            <person name="Klein C.C."/>
            <person name="de Almeida L.G."/>
            <person name="de Lima Cunha O."/>
            <person name="Ciapina L.P."/>
            <person name="Brocchi M."/>
            <person name="Colabardini A.C."/>
            <person name="de Araujo Lima B."/>
            <person name="Machado C.R."/>
            <person name="de Almeida Soares C.M."/>
            <person name="Probst C.M."/>
            <person name="de Menezes C.B."/>
            <person name="Thompson C.E."/>
            <person name="Bartholomeu D.C."/>
            <person name="Gradia D.F."/>
            <person name="Pavoni D.P."/>
            <person name="Grisard E.C."/>
            <person name="Fantinatti-Garboggini F."/>
            <person name="Marchini F.K."/>
            <person name="Rodrigues-Luiz G.F."/>
            <person name="Wagner G."/>
            <person name="Goldman G.H."/>
            <person name="Fietto J.L."/>
            <person name="Elias M.C."/>
            <person name="Goldman M.H."/>
            <person name="Sagot M.F."/>
            <person name="Pereira M."/>
            <person name="Stoco P.H."/>
            <person name="de Mendonca-Neto R.P."/>
            <person name="Teixeira S.M."/>
            <person name="Maciel T.E."/>
            <person name="de Oliveira Mendes T.A."/>
            <person name="Urmenyi T.P."/>
            <person name="de Souza W."/>
            <person name="Schenkman S."/>
            <person name="de Vasconcelos A.T."/>
        </authorList>
    </citation>
    <scope>NUCLEOTIDE SEQUENCE [LARGE SCALE GENOMIC DNA]</scope>
</reference>
<dbReference type="EMBL" id="ATMH01010342">
    <property type="protein sequence ID" value="EPY17720.1"/>
    <property type="molecule type" value="Genomic_DNA"/>
</dbReference>
<dbReference type="GO" id="GO:0008270">
    <property type="term" value="F:zinc ion binding"/>
    <property type="evidence" value="ECO:0007669"/>
    <property type="project" value="UniProtKB-KW"/>
</dbReference>
<comment type="caution">
    <text evidence="8">The sequence shown here is derived from an EMBL/GenBank/DDBJ whole genome shotgun (WGS) entry which is preliminary data.</text>
</comment>
<dbReference type="OrthoDB" id="272092at2759"/>
<evidence type="ECO:0000256" key="5">
    <source>
        <dbReference type="SAM" id="MobiDB-lite"/>
    </source>
</evidence>
<dbReference type="InterPro" id="IPR001876">
    <property type="entry name" value="Znf_RanBP2"/>
</dbReference>
<dbReference type="PROSITE" id="PS50199">
    <property type="entry name" value="ZF_RANBP2_2"/>
    <property type="match status" value="1"/>
</dbReference>
<accession>S9V4C9</accession>
<evidence type="ECO:0000256" key="1">
    <source>
        <dbReference type="ARBA" id="ARBA00022723"/>
    </source>
</evidence>
<dbReference type="InterPro" id="IPR001878">
    <property type="entry name" value="Znf_CCHC"/>
</dbReference>
<evidence type="ECO:0008006" key="10">
    <source>
        <dbReference type="Google" id="ProtNLM"/>
    </source>
</evidence>
<feature type="domain" description="RanBP2-type" evidence="7">
    <location>
        <begin position="84"/>
        <end position="109"/>
    </location>
</feature>
<keyword evidence="9" id="KW-1185">Reference proteome</keyword>
<evidence type="ECO:0000259" key="6">
    <source>
        <dbReference type="PROSITE" id="PS50158"/>
    </source>
</evidence>
<keyword evidence="2 4" id="KW-0863">Zinc-finger</keyword>